<dbReference type="Gene3D" id="3.40.50.300">
    <property type="entry name" value="P-loop containing nucleotide triphosphate hydrolases"/>
    <property type="match status" value="1"/>
</dbReference>
<dbReference type="InterPro" id="IPR022812">
    <property type="entry name" value="Dynamin"/>
</dbReference>
<sequence length="165" mass="18486">MGLGRFIQLPRIAVVGDTSTCKSSLLSALSSIPFPSVQEITTRCPTRLVLSRSNAMSGSVRLYRFTGSAKESPEEDKLEREQTMNSIDEVPEMIERITKQLHSKRKWKEQPMHSCVMRTSRSDNTCLCFAWNSGKKQLSSKLKATKFSAKGLTTGLQTHFGKRSL</sequence>
<organism evidence="2 3">
    <name type="scientific">Lagenidium giganteum</name>
    <dbReference type="NCBI Taxonomy" id="4803"/>
    <lineage>
        <taxon>Eukaryota</taxon>
        <taxon>Sar</taxon>
        <taxon>Stramenopiles</taxon>
        <taxon>Oomycota</taxon>
        <taxon>Peronosporomycetes</taxon>
        <taxon>Pythiales</taxon>
        <taxon>Pythiaceae</taxon>
    </lineage>
</organism>
<dbReference type="EMBL" id="DAKRPA010000269">
    <property type="protein sequence ID" value="DAZ94093.1"/>
    <property type="molecule type" value="Genomic_DNA"/>
</dbReference>
<protein>
    <recommendedName>
        <fullName evidence="1">Dynamin N-terminal domain-containing protein</fullName>
    </recommendedName>
</protein>
<dbReference type="Proteomes" id="UP001146120">
    <property type="component" value="Unassembled WGS sequence"/>
</dbReference>
<gene>
    <name evidence="2" type="ORF">N0F65_007927</name>
</gene>
<name>A0AAV2YLE0_9STRA</name>
<evidence type="ECO:0000313" key="2">
    <source>
        <dbReference type="EMBL" id="DAZ94093.1"/>
    </source>
</evidence>
<dbReference type="Pfam" id="PF00350">
    <property type="entry name" value="Dynamin_N"/>
    <property type="match status" value="1"/>
</dbReference>
<dbReference type="AlphaFoldDB" id="A0AAV2YLE0"/>
<feature type="domain" description="Dynamin N-terminal" evidence="1">
    <location>
        <begin position="12"/>
        <end position="114"/>
    </location>
</feature>
<dbReference type="InterPro" id="IPR045063">
    <property type="entry name" value="Dynamin_N"/>
</dbReference>
<dbReference type="SUPFAM" id="SSF52540">
    <property type="entry name" value="P-loop containing nucleoside triphosphate hydrolases"/>
    <property type="match status" value="1"/>
</dbReference>
<accession>A0AAV2YLE0</accession>
<reference evidence="2" key="2">
    <citation type="journal article" date="2023" name="Microbiol Resour">
        <title>Decontamination and Annotation of the Draft Genome Sequence of the Oomycete Lagenidium giganteum ARSEF 373.</title>
        <authorList>
            <person name="Morgan W.R."/>
            <person name="Tartar A."/>
        </authorList>
    </citation>
    <scope>NUCLEOTIDE SEQUENCE</scope>
    <source>
        <strain evidence="2">ARSEF 373</strain>
    </source>
</reference>
<proteinExistence type="predicted"/>
<keyword evidence="3" id="KW-1185">Reference proteome</keyword>
<evidence type="ECO:0000313" key="3">
    <source>
        <dbReference type="Proteomes" id="UP001146120"/>
    </source>
</evidence>
<comment type="caution">
    <text evidence="2">The sequence shown here is derived from an EMBL/GenBank/DDBJ whole genome shotgun (WGS) entry which is preliminary data.</text>
</comment>
<dbReference type="PRINTS" id="PR00195">
    <property type="entry name" value="DYNAMIN"/>
</dbReference>
<evidence type="ECO:0000259" key="1">
    <source>
        <dbReference type="Pfam" id="PF00350"/>
    </source>
</evidence>
<reference evidence="2" key="1">
    <citation type="submission" date="2022-11" db="EMBL/GenBank/DDBJ databases">
        <authorList>
            <person name="Morgan W.R."/>
            <person name="Tartar A."/>
        </authorList>
    </citation>
    <scope>NUCLEOTIDE SEQUENCE</scope>
    <source>
        <strain evidence="2">ARSEF 373</strain>
    </source>
</reference>
<dbReference type="InterPro" id="IPR027417">
    <property type="entry name" value="P-loop_NTPase"/>
</dbReference>